<dbReference type="EMBL" id="AMRJ01000002">
    <property type="protein sequence ID" value="EKF75541.1"/>
    <property type="molecule type" value="Genomic_DNA"/>
</dbReference>
<name>L0WEU4_9GAMM</name>
<organism evidence="2 3">
    <name type="scientific">Alcanivorax hongdengensis A-11-3</name>
    <dbReference type="NCBI Taxonomy" id="1177179"/>
    <lineage>
        <taxon>Bacteria</taxon>
        <taxon>Pseudomonadati</taxon>
        <taxon>Pseudomonadota</taxon>
        <taxon>Gammaproteobacteria</taxon>
        <taxon>Oceanospirillales</taxon>
        <taxon>Alcanivoracaceae</taxon>
        <taxon>Alcanivorax</taxon>
    </lineage>
</organism>
<dbReference type="STRING" id="1177179.A11A3_01672"/>
<dbReference type="InterPro" id="IPR012441">
    <property type="entry name" value="DUF1643"/>
</dbReference>
<dbReference type="Proteomes" id="UP000010164">
    <property type="component" value="Unassembled WGS sequence"/>
</dbReference>
<evidence type="ECO:0008006" key="4">
    <source>
        <dbReference type="Google" id="ProtNLM"/>
    </source>
</evidence>
<evidence type="ECO:0000256" key="1">
    <source>
        <dbReference type="SAM" id="MobiDB-lite"/>
    </source>
</evidence>
<feature type="region of interest" description="Disordered" evidence="1">
    <location>
        <begin position="161"/>
        <end position="183"/>
    </location>
</feature>
<dbReference type="RefSeq" id="WP_008927525.1">
    <property type="nucleotide sequence ID" value="NZ_AMRJ01000002.1"/>
</dbReference>
<accession>L0WEU4</accession>
<dbReference type="OrthoDB" id="9807577at2"/>
<sequence>MTVSAANLQRSANFSRCRRYRYALWRRWGEGDDFILLVGLNPSTADHRQDDPTIRRCMGFARDWGYSGLCVANLFAWRATYPRDLLAADDPVGPHNDRWLRRLGREASLVVAAWGNHGHHLNRARRVSRWLPDMHAIRVNRSGDPAHPLYLPRHLNAHPWDGYTEHSETEPDQALSRPSPRRG</sequence>
<dbReference type="AlphaFoldDB" id="L0WEU4"/>
<comment type="caution">
    <text evidence="2">The sequence shown here is derived from an EMBL/GenBank/DDBJ whole genome shotgun (WGS) entry which is preliminary data.</text>
</comment>
<gene>
    <name evidence="2" type="ORF">A11A3_01672</name>
</gene>
<evidence type="ECO:0000313" key="3">
    <source>
        <dbReference type="Proteomes" id="UP000010164"/>
    </source>
</evidence>
<keyword evidence="3" id="KW-1185">Reference proteome</keyword>
<dbReference type="Pfam" id="PF07799">
    <property type="entry name" value="DUF1643"/>
    <property type="match status" value="1"/>
</dbReference>
<reference evidence="2 3" key="1">
    <citation type="journal article" date="2012" name="J. Bacteriol.">
        <title>Genome Sequence of the Alkane-Degrading Bacterium Alcanivorax hongdengensis Type Strain A-11-3.</title>
        <authorList>
            <person name="Lai Q."/>
            <person name="Shao Z."/>
        </authorList>
    </citation>
    <scope>NUCLEOTIDE SEQUENCE [LARGE SCALE GENOMIC DNA]</scope>
    <source>
        <strain evidence="2 3">A-11-3</strain>
    </source>
</reference>
<dbReference type="eggNOG" id="COG4333">
    <property type="taxonomic scope" value="Bacteria"/>
</dbReference>
<protein>
    <recommendedName>
        <fullName evidence="4">DUF1643 domain-containing protein</fullName>
    </recommendedName>
</protein>
<proteinExistence type="predicted"/>
<dbReference type="PATRIC" id="fig|1177179.3.peg.327"/>
<evidence type="ECO:0000313" key="2">
    <source>
        <dbReference type="EMBL" id="EKF75541.1"/>
    </source>
</evidence>